<comment type="caution">
    <text evidence="1">The sequence shown here is derived from an EMBL/GenBank/DDBJ whole genome shotgun (WGS) entry which is preliminary data.</text>
</comment>
<sequence>MKLSEMKIETSEIFINAIKEMVDEFYKDTQESLRNIHKMNLTNGEEKNTIKNTEKLVDITKQNKLCYIIKSNEEANLSRKVLHYTNMAKRQQAIISEKERRKLQFPLSVRVKARIREPSITIN</sequence>
<organism evidence="1 2">
    <name type="scientific">Candidatus Epulonipiscium fishelsonii</name>
    <dbReference type="NCBI Taxonomy" id="77094"/>
    <lineage>
        <taxon>Bacteria</taxon>
        <taxon>Bacillati</taxon>
        <taxon>Bacillota</taxon>
        <taxon>Clostridia</taxon>
        <taxon>Lachnospirales</taxon>
        <taxon>Lachnospiraceae</taxon>
        <taxon>Candidatus Epulonipiscium</taxon>
    </lineage>
</organism>
<evidence type="ECO:0000313" key="1">
    <source>
        <dbReference type="EMBL" id="ONI38309.1"/>
    </source>
</evidence>
<keyword evidence="2" id="KW-1185">Reference proteome</keyword>
<protein>
    <submittedName>
        <fullName evidence="1">Uncharacterized protein</fullName>
    </submittedName>
</protein>
<proteinExistence type="predicted"/>
<name>A0ACC8X8N9_9FIRM</name>
<dbReference type="EMBL" id="LJDB01000090">
    <property type="protein sequence ID" value="ONI38309.1"/>
    <property type="molecule type" value="Genomic_DNA"/>
</dbReference>
<dbReference type="Proteomes" id="UP000188605">
    <property type="component" value="Unassembled WGS sequence"/>
</dbReference>
<gene>
    <name evidence="1" type="ORF">AN396_11085</name>
</gene>
<accession>A0ACC8X8N9</accession>
<evidence type="ECO:0000313" key="2">
    <source>
        <dbReference type="Proteomes" id="UP000188605"/>
    </source>
</evidence>
<reference evidence="1" key="1">
    <citation type="submission" date="2016-08" db="EMBL/GenBank/DDBJ databases">
        <authorList>
            <person name="Ngugi D.K."/>
            <person name="Miyake S."/>
            <person name="Stingl U."/>
        </authorList>
    </citation>
    <scope>NUCLEOTIDE SEQUENCE</scope>
    <source>
        <strain evidence="1">SCG-B11WGA-EpuloA1</strain>
    </source>
</reference>